<proteinExistence type="predicted"/>
<evidence type="ECO:0000313" key="4">
    <source>
        <dbReference type="EMBL" id="CAE0374432.1"/>
    </source>
</evidence>
<dbReference type="InterPro" id="IPR011421">
    <property type="entry name" value="BCNT-C"/>
</dbReference>
<evidence type="ECO:0000259" key="2">
    <source>
        <dbReference type="PROSITE" id="PS51279"/>
    </source>
</evidence>
<dbReference type="Gene3D" id="1.25.40.10">
    <property type="entry name" value="Tetratricopeptide repeat domain"/>
    <property type="match status" value="1"/>
</dbReference>
<dbReference type="AlphaFoldDB" id="A0A6S8FAG4"/>
<protein>
    <recommendedName>
        <fullName evidence="2">BCNT-C domain-containing protein</fullName>
    </recommendedName>
</protein>
<dbReference type="EMBL" id="HBIJ01023152">
    <property type="protein sequence ID" value="CAE0374432.1"/>
    <property type="molecule type" value="Transcribed_RNA"/>
</dbReference>
<name>A0A6S8FAG4_9STRA</name>
<dbReference type="SUPFAM" id="SSF48452">
    <property type="entry name" value="TPR-like"/>
    <property type="match status" value="1"/>
</dbReference>
<dbReference type="PANTHER" id="PTHR48407:SF1">
    <property type="entry name" value="CRANIOFACIAL DEVELOPMENT PROTEIN 1"/>
    <property type="match status" value="1"/>
</dbReference>
<reference evidence="3" key="1">
    <citation type="submission" date="2021-01" db="EMBL/GenBank/DDBJ databases">
        <authorList>
            <person name="Corre E."/>
            <person name="Pelletier E."/>
            <person name="Niang G."/>
            <person name="Scheremetjew M."/>
            <person name="Finn R."/>
            <person name="Kale V."/>
            <person name="Holt S."/>
            <person name="Cochrane G."/>
            <person name="Meng A."/>
            <person name="Brown T."/>
            <person name="Cohen L."/>
        </authorList>
    </citation>
    <scope>NUCLEOTIDE SEQUENCE</scope>
    <source>
        <strain evidence="3">CCMP1510</strain>
    </source>
</reference>
<feature type="domain" description="BCNT-C" evidence="2">
    <location>
        <begin position="438"/>
        <end position="516"/>
    </location>
</feature>
<feature type="region of interest" description="Disordered" evidence="1">
    <location>
        <begin position="504"/>
        <end position="530"/>
    </location>
</feature>
<evidence type="ECO:0000256" key="1">
    <source>
        <dbReference type="SAM" id="MobiDB-lite"/>
    </source>
</evidence>
<dbReference type="Pfam" id="PF07572">
    <property type="entry name" value="BCNT"/>
    <property type="match status" value="1"/>
</dbReference>
<dbReference type="PANTHER" id="PTHR48407">
    <property type="entry name" value="CRANIOFACIAL DEVELOPMENT PROTEIN 1"/>
    <property type="match status" value="1"/>
</dbReference>
<feature type="region of interest" description="Disordered" evidence="1">
    <location>
        <begin position="150"/>
        <end position="223"/>
    </location>
</feature>
<dbReference type="PROSITE" id="PS51279">
    <property type="entry name" value="BCNT_C"/>
    <property type="match status" value="1"/>
</dbReference>
<organism evidence="3">
    <name type="scientific">Aureoumbra lagunensis</name>
    <dbReference type="NCBI Taxonomy" id="44058"/>
    <lineage>
        <taxon>Eukaryota</taxon>
        <taxon>Sar</taxon>
        <taxon>Stramenopiles</taxon>
        <taxon>Ochrophyta</taxon>
        <taxon>Pelagophyceae</taxon>
        <taxon>Pelagomonadales</taxon>
        <taxon>Aureoumbra</taxon>
    </lineage>
</organism>
<dbReference type="InterPro" id="IPR027124">
    <property type="entry name" value="Swc5/CFDP1/2"/>
</dbReference>
<sequence length="530" mass="59332">MCAARLAQFEAGAAEFDALSTEGMELMEKKKYGDALKKFEFALTVDEKTEGRQEISLEKADVAYNMSCCYAQLGQIDVALEWLRRSGMWGVQGVNPLNDEDLEPLARIYGKEMLLEMVGMENNHDKEPAAVLGRSRRMNAGRYVMTLAQEMSENDDESDGGEFEASEEEEARDVFDSDFDESEDSDEDNDEYDENDRRVSSSLKKKQQIKDSTLHQERAQRSASRIARAVNAVAVQSAEFNQTGGGSDDEDGDFEDTKADAEMKAQQNSKVMDISTAAQAGARKRKVEAAYLDIFGKNDDGAASAALAEFAAESQVKRSRLSDQDIQYYNPKAKLLPTAFSVLSEIFGQVEAATMILRARNARRARAREPTPIIDVNAIAAKALEKKEIIETRHFAGEKIEISRSLHQQQETNEAKTSTKIKIPNTNTSLNFNDITKKSAQGRLDAVLKELRGPKTVTAVEKSAHDWDQYKAKSGLEESLRNVSKEGYLSKQDFLQRVDYRQFEHERDDRQRQRLAADADEKTKAANTTT</sequence>
<dbReference type="EMBL" id="HBIJ01023151">
    <property type="protein sequence ID" value="CAE0374431.1"/>
    <property type="molecule type" value="Transcribed_RNA"/>
</dbReference>
<feature type="compositionally biased region" description="Basic and acidic residues" evidence="1">
    <location>
        <begin position="208"/>
        <end position="220"/>
    </location>
</feature>
<dbReference type="InterPro" id="IPR011990">
    <property type="entry name" value="TPR-like_helical_dom_sf"/>
</dbReference>
<gene>
    <name evidence="3" type="ORF">ALAG00032_LOCUS15234</name>
    <name evidence="4" type="ORF">ALAG00032_LOCUS15235</name>
</gene>
<feature type="compositionally biased region" description="Basic and acidic residues" evidence="1">
    <location>
        <begin position="504"/>
        <end position="524"/>
    </location>
</feature>
<feature type="compositionally biased region" description="Acidic residues" evidence="1">
    <location>
        <begin position="152"/>
        <end position="194"/>
    </location>
</feature>
<accession>A0A6S8FAG4</accession>
<evidence type="ECO:0000313" key="3">
    <source>
        <dbReference type="EMBL" id="CAE0374431.1"/>
    </source>
</evidence>